<name>A0A238L290_9RHOB</name>
<evidence type="ECO:0000313" key="6">
    <source>
        <dbReference type="EMBL" id="SMX49068.1"/>
    </source>
</evidence>
<feature type="domain" description="OmpR/PhoB-type" evidence="5">
    <location>
        <begin position="6"/>
        <end position="104"/>
    </location>
</feature>
<sequence>MDTAHPEIWRFEPFVLNMAASELTRDGQAVGIEPQSLRILAYLIANRDRVVSRDDLIETIWQGRSISDWAVSGAIKAVRAALGDQGKEKQFVRTIHSRGYRFVADVIPQVQNTPKPTVLVRLFRVPPDVESAAYLADGLTDDLITSLSRHHGLKVMSYNSSRALSDKEPPKDIGISNIVDGSLRQFGDIIRINVSVLDSTGTDQVWAERFDLTRASLLAGHDRIGDRLADVLSPGRPVAHPLQHGTRNPEAYDQYLKGRYAYFRYEPAAFAEALDHFSRAAKLDPTFADAVAQQAYCRNTLYVFGLPGADKTLDAAEALARRAIQLDDGSALGYAKLGWVLGYRGQPDATIAAFEAALARNPDSAEVYHSYGETMNRLAQPDLAEPLLRTAFSKDSYFPPSWDFPRGHTALLLGEHAQAIAQFCSVLEKVDRFIPARVQLVRAYCEAGDREAAAAEVAKIKTIAPKYSLAHAERMFPYPVAKVRDGLIAALTGAGMT</sequence>
<dbReference type="SUPFAM" id="SSF46894">
    <property type="entry name" value="C-terminal effector domain of the bipartite response regulators"/>
    <property type="match status" value="1"/>
</dbReference>
<evidence type="ECO:0000256" key="1">
    <source>
        <dbReference type="ARBA" id="ARBA00022737"/>
    </source>
</evidence>
<dbReference type="SUPFAM" id="SSF48452">
    <property type="entry name" value="TPR-like"/>
    <property type="match status" value="1"/>
</dbReference>
<protein>
    <submittedName>
        <fullName evidence="6">Transcriptional regulator HilA</fullName>
    </submittedName>
</protein>
<dbReference type="PANTHER" id="PTHR44858:SF1">
    <property type="entry name" value="UDP-N-ACETYLGLUCOSAMINE--PEPTIDE N-ACETYLGLUCOSAMINYLTRANSFERASE SPINDLY-RELATED"/>
    <property type="match status" value="1"/>
</dbReference>
<gene>
    <name evidence="6" type="primary">hilA</name>
    <name evidence="6" type="ORF">PEV8663_04082</name>
</gene>
<evidence type="ECO:0000259" key="5">
    <source>
        <dbReference type="PROSITE" id="PS51755"/>
    </source>
</evidence>
<dbReference type="AlphaFoldDB" id="A0A238L290"/>
<dbReference type="GO" id="GO:0000160">
    <property type="term" value="P:phosphorelay signal transduction system"/>
    <property type="evidence" value="ECO:0007669"/>
    <property type="project" value="InterPro"/>
</dbReference>
<dbReference type="PROSITE" id="PS51755">
    <property type="entry name" value="OMPR_PHOB"/>
    <property type="match status" value="1"/>
</dbReference>
<dbReference type="InterPro" id="IPR001867">
    <property type="entry name" value="OmpR/PhoB-type_DNA-bd"/>
</dbReference>
<evidence type="ECO:0000256" key="2">
    <source>
        <dbReference type="ARBA" id="ARBA00022803"/>
    </source>
</evidence>
<evidence type="ECO:0000256" key="4">
    <source>
        <dbReference type="PROSITE-ProRule" id="PRU01091"/>
    </source>
</evidence>
<organism evidence="6 7">
    <name type="scientific">Pelagimonas varians</name>
    <dbReference type="NCBI Taxonomy" id="696760"/>
    <lineage>
        <taxon>Bacteria</taxon>
        <taxon>Pseudomonadati</taxon>
        <taxon>Pseudomonadota</taxon>
        <taxon>Alphaproteobacteria</taxon>
        <taxon>Rhodobacterales</taxon>
        <taxon>Roseobacteraceae</taxon>
        <taxon>Pelagimonas</taxon>
    </lineage>
</organism>
<evidence type="ECO:0000313" key="7">
    <source>
        <dbReference type="Proteomes" id="UP000220836"/>
    </source>
</evidence>
<reference evidence="6 7" key="1">
    <citation type="submission" date="2017-05" db="EMBL/GenBank/DDBJ databases">
        <authorList>
            <person name="Song R."/>
            <person name="Chenine A.L."/>
            <person name="Ruprecht R.M."/>
        </authorList>
    </citation>
    <scope>NUCLEOTIDE SEQUENCE [LARGE SCALE GENOMIC DNA]</scope>
    <source>
        <strain evidence="6 7">CECT 8663</strain>
    </source>
</reference>
<dbReference type="InterPro" id="IPR011990">
    <property type="entry name" value="TPR-like_helical_dom_sf"/>
</dbReference>
<dbReference type="InterPro" id="IPR016032">
    <property type="entry name" value="Sig_transdc_resp-reg_C-effctor"/>
</dbReference>
<evidence type="ECO:0000256" key="3">
    <source>
        <dbReference type="ARBA" id="ARBA00023125"/>
    </source>
</evidence>
<dbReference type="InterPro" id="IPR050498">
    <property type="entry name" value="Ycf3"/>
</dbReference>
<accession>A0A238L290</accession>
<dbReference type="EMBL" id="FXYH01000020">
    <property type="protein sequence ID" value="SMX49068.1"/>
    <property type="molecule type" value="Genomic_DNA"/>
</dbReference>
<dbReference type="GO" id="GO:0003677">
    <property type="term" value="F:DNA binding"/>
    <property type="evidence" value="ECO:0007669"/>
    <property type="project" value="UniProtKB-UniRule"/>
</dbReference>
<feature type="DNA-binding region" description="OmpR/PhoB-type" evidence="4">
    <location>
        <begin position="6"/>
        <end position="104"/>
    </location>
</feature>
<keyword evidence="2" id="KW-0802">TPR repeat</keyword>
<keyword evidence="1" id="KW-0677">Repeat</keyword>
<dbReference type="Proteomes" id="UP000220836">
    <property type="component" value="Unassembled WGS sequence"/>
</dbReference>
<dbReference type="GO" id="GO:0006355">
    <property type="term" value="P:regulation of DNA-templated transcription"/>
    <property type="evidence" value="ECO:0007669"/>
    <property type="project" value="InterPro"/>
</dbReference>
<keyword evidence="7" id="KW-1185">Reference proteome</keyword>
<keyword evidence="3 4" id="KW-0238">DNA-binding</keyword>
<proteinExistence type="predicted"/>
<dbReference type="Gene3D" id="1.10.10.10">
    <property type="entry name" value="Winged helix-like DNA-binding domain superfamily/Winged helix DNA-binding domain"/>
    <property type="match status" value="1"/>
</dbReference>
<dbReference type="CDD" id="cd00383">
    <property type="entry name" value="trans_reg_C"/>
    <property type="match status" value="1"/>
</dbReference>
<dbReference type="Gene3D" id="1.25.40.10">
    <property type="entry name" value="Tetratricopeptide repeat domain"/>
    <property type="match status" value="1"/>
</dbReference>
<dbReference type="RefSeq" id="WP_170125938.1">
    <property type="nucleotide sequence ID" value="NZ_FXYH01000020.1"/>
</dbReference>
<dbReference type="PANTHER" id="PTHR44858">
    <property type="entry name" value="TETRATRICOPEPTIDE REPEAT PROTEIN 6"/>
    <property type="match status" value="1"/>
</dbReference>
<dbReference type="SMART" id="SM00862">
    <property type="entry name" value="Trans_reg_C"/>
    <property type="match status" value="1"/>
</dbReference>
<dbReference type="Pfam" id="PF00486">
    <property type="entry name" value="Trans_reg_C"/>
    <property type="match status" value="1"/>
</dbReference>
<dbReference type="InterPro" id="IPR036388">
    <property type="entry name" value="WH-like_DNA-bd_sf"/>
</dbReference>